<reference evidence="19" key="2">
    <citation type="submission" date="2025-09" db="UniProtKB">
        <authorList>
            <consortium name="Ensembl"/>
        </authorList>
    </citation>
    <scope>IDENTIFICATION</scope>
</reference>
<dbReference type="Pfam" id="PF09763">
    <property type="entry name" value="Sec3_CC"/>
    <property type="match status" value="1"/>
</dbReference>
<keyword evidence="20" id="KW-1185">Reference proteome</keyword>
<dbReference type="GO" id="GO:0090543">
    <property type="term" value="C:Flemming body"/>
    <property type="evidence" value="ECO:0007669"/>
    <property type="project" value="UniProtKB-SubCell"/>
</dbReference>
<evidence type="ECO:0000256" key="5">
    <source>
        <dbReference type="ARBA" id="ARBA00006518"/>
    </source>
</evidence>
<comment type="subunit">
    <text evidence="14">The exocyst complex is composed of EXOC1, EXOC2, EXOC3, EXOC4, EXOC5, EXOC6, EXOC7 and EXOC8. Interacts with EEF1A1. Interacts with SLC6A9; interaction increases the transporter capacity of SLC6A9 probably by promoting its insertion into the cell membrane.</text>
</comment>
<dbReference type="GO" id="GO:0006887">
    <property type="term" value="P:exocytosis"/>
    <property type="evidence" value="ECO:0007669"/>
    <property type="project" value="UniProtKB-KW"/>
</dbReference>
<evidence type="ECO:0000313" key="19">
    <source>
        <dbReference type="Ensembl" id="ENSSANP00000064446.1"/>
    </source>
</evidence>
<sequence length="856" mass="97985">MTAIKHALQRDIFTPNDERLLSIVNVCKAGKKKKNCFLCATVTTERPVQVKVVKVKKTDKGDFYKRQMAWELRDLTEVDAKDANKENPEFDLHFEKVYRWVASSTAEKNSFISCIWKLNQRYLRKKVEFVNVSPQLLEELPKAEESVPSGESQSVAGRDEDALDDYQELNAREEQDIESMMEVCEYAISNAEAFAEKLSRELQVLDGANIQSIMASEKQVNILMQLLDQALAEVDNIEGKLLSYEEMLQSVKEQMDQISQSNRLIQISNTNNGKLLDEIQFLVNYMDLSKGHIKALQEGDLSSPKGIEACINASEALSQCMNVALKPGHDKLMAVKQQQHLFSELRDTFARRLTNHLNNVFVHQGHDQSSTLSQHTAELTLPKHSPLHRDLLRYAKLMEWLKNTQREKYEGLSRTYVDYMTRLYEREIKDFFEVAKIKMAGTSKDGKGKFATLPRKESALKQEVESLHGSSGKLTGSTSSLNKLAVSSSNSRRSQSSSLLDMGNMSASDLDVADRTRFDKIFEQVLSELEPLCLAEQDFISKFFKLQQNPTLAQVSIRCNPDSDLCVKDMVRMMMNKIFQSIETELNSLIALGDKIDSFNSLYMLVKMSHHVWTAENVDPASYLSTTLGNVLVTVKRNFDKCISGQIRQMEEVKISKKSKVGILPFVTGFEEFAKLAEAIFRNAERRGDLDKAYIKLIRAVFSNVEKVANESQKTPRDVVMMENFHHIFSTLSSLKISCLEFEQYYMEARVAQGVREEEVSYQLAFNKQELRKVIKEYPGKEVKKGLDNLYKKVDKHLCEEENLLQVVWHSMQDEFIRQYKHFEGLINRCYPGSGITMEFTIQDMLEYFSSIAQSH</sequence>
<evidence type="ECO:0000256" key="3">
    <source>
        <dbReference type="ARBA" id="ARBA00004476"/>
    </source>
</evidence>
<evidence type="ECO:0000313" key="20">
    <source>
        <dbReference type="Proteomes" id="UP000472260"/>
    </source>
</evidence>
<dbReference type="Pfam" id="PF20654">
    <property type="entry name" value="Sec3_C-term"/>
    <property type="match status" value="2"/>
</dbReference>
<dbReference type="SMART" id="SM01313">
    <property type="entry name" value="Sec3-PIP2_bind"/>
    <property type="match status" value="1"/>
</dbReference>
<evidence type="ECO:0000256" key="15">
    <source>
        <dbReference type="ARBA" id="ARBA00068988"/>
    </source>
</evidence>
<gene>
    <name evidence="19" type="primary">LOC107665383</name>
</gene>
<dbReference type="AlphaFoldDB" id="A0A671Q374"/>
<protein>
    <recommendedName>
        <fullName evidence="15">Exocyst complex component 1</fullName>
    </recommendedName>
    <alternativeName>
        <fullName evidence="16">Exocyst complex component Sec3</fullName>
    </alternativeName>
</protein>
<dbReference type="Gene3D" id="2.30.29.90">
    <property type="match status" value="1"/>
</dbReference>
<evidence type="ECO:0000256" key="6">
    <source>
        <dbReference type="ARBA" id="ARBA00022448"/>
    </source>
</evidence>
<evidence type="ECO:0000256" key="2">
    <source>
        <dbReference type="ARBA" id="ARBA00004236"/>
    </source>
</evidence>
<dbReference type="GO" id="GO:0048471">
    <property type="term" value="C:perinuclear region of cytoplasm"/>
    <property type="evidence" value="ECO:0007669"/>
    <property type="project" value="UniProtKB-SubCell"/>
</dbReference>
<keyword evidence="9" id="KW-0963">Cytoplasm</keyword>
<dbReference type="PANTHER" id="PTHR16092:SF14">
    <property type="entry name" value="EXOCYST COMPLEX COMPONENT 1 ISOFORM X1"/>
    <property type="match status" value="1"/>
</dbReference>
<reference evidence="19" key="1">
    <citation type="submission" date="2025-08" db="UniProtKB">
        <authorList>
            <consortium name="Ensembl"/>
        </authorList>
    </citation>
    <scope>IDENTIFICATION</scope>
</reference>
<feature type="domain" description="Exocyst complex component Sec3 PIP2-binding N-terminal" evidence="18">
    <location>
        <begin position="31"/>
        <end position="122"/>
    </location>
</feature>
<comment type="similarity">
    <text evidence="5">Belongs to the SEC3 family.</text>
</comment>
<keyword evidence="13" id="KW-0472">Membrane</keyword>
<dbReference type="Proteomes" id="UP000472260">
    <property type="component" value="Unassembled WGS sequence"/>
</dbReference>
<proteinExistence type="inferred from homology"/>
<dbReference type="GO" id="GO:0005546">
    <property type="term" value="F:phosphatidylinositol-4,5-bisphosphate binding"/>
    <property type="evidence" value="ECO:0007669"/>
    <property type="project" value="TreeGrafter"/>
</dbReference>
<evidence type="ECO:0000256" key="13">
    <source>
        <dbReference type="ARBA" id="ARBA00023136"/>
    </source>
</evidence>
<evidence type="ECO:0000256" key="9">
    <source>
        <dbReference type="ARBA" id="ARBA00022490"/>
    </source>
</evidence>
<evidence type="ECO:0000256" key="17">
    <source>
        <dbReference type="SAM" id="Coils"/>
    </source>
</evidence>
<dbReference type="InterPro" id="IPR019160">
    <property type="entry name" value="Sec3_CC"/>
</dbReference>
<evidence type="ECO:0000256" key="12">
    <source>
        <dbReference type="ARBA" id="ARBA00023054"/>
    </source>
</evidence>
<dbReference type="InterPro" id="IPR048628">
    <property type="entry name" value="Sec3_C"/>
</dbReference>
<dbReference type="Ensembl" id="ENSSANT00000068510.1">
    <property type="protein sequence ID" value="ENSSANP00000064446.1"/>
    <property type="gene ID" value="ENSSANG00000030883.1"/>
</dbReference>
<dbReference type="GO" id="GO:0000145">
    <property type="term" value="C:exocyst"/>
    <property type="evidence" value="ECO:0007669"/>
    <property type="project" value="InterPro"/>
</dbReference>
<accession>A0A671Q374</accession>
<evidence type="ECO:0000256" key="4">
    <source>
        <dbReference type="ARBA" id="ARBA00004556"/>
    </source>
</evidence>
<keyword evidence="12 17" id="KW-0175">Coiled coil</keyword>
<dbReference type="CDD" id="cd14683">
    <property type="entry name" value="PH-EXOC1"/>
    <property type="match status" value="1"/>
</dbReference>
<keyword evidence="8" id="KW-0268">Exocytosis</keyword>
<keyword evidence="6" id="KW-0813">Transport</keyword>
<evidence type="ECO:0000256" key="7">
    <source>
        <dbReference type="ARBA" id="ARBA00022475"/>
    </source>
</evidence>
<evidence type="ECO:0000256" key="8">
    <source>
        <dbReference type="ARBA" id="ARBA00022483"/>
    </source>
</evidence>
<keyword evidence="7" id="KW-1003">Cell membrane</keyword>
<dbReference type="GO" id="GO:0015031">
    <property type="term" value="P:protein transport"/>
    <property type="evidence" value="ECO:0007669"/>
    <property type="project" value="UniProtKB-KW"/>
</dbReference>
<dbReference type="FunFam" id="2.30.29.90:FF:000001">
    <property type="entry name" value="exocyst complex component 1 isoform X1"/>
    <property type="match status" value="1"/>
</dbReference>
<comment type="subcellular location">
    <subcellularLocation>
        <location evidence="2">Cell membrane</location>
    </subcellularLocation>
    <subcellularLocation>
        <location evidence="4">Cytoplasm</location>
        <location evidence="4">Perinuclear region</location>
    </subcellularLocation>
    <subcellularLocation>
        <location evidence="3">Midbody</location>
        <location evidence="3">Midbody ring</location>
    </subcellularLocation>
</comment>
<dbReference type="PANTHER" id="PTHR16092">
    <property type="entry name" value="SEC3/SYNTAXIN-RELATED"/>
    <property type="match status" value="1"/>
</dbReference>
<evidence type="ECO:0000256" key="16">
    <source>
        <dbReference type="ARBA" id="ARBA00079611"/>
    </source>
</evidence>
<comment type="function">
    <text evidence="1">Component of the exocyst complex involved in the docking of exocytic vesicles with fusion sites on the plasma membrane.</text>
</comment>
<organism evidence="19 20">
    <name type="scientific">Sinocyclocheilus anshuiensis</name>
    <dbReference type="NCBI Taxonomy" id="1608454"/>
    <lineage>
        <taxon>Eukaryota</taxon>
        <taxon>Metazoa</taxon>
        <taxon>Chordata</taxon>
        <taxon>Craniata</taxon>
        <taxon>Vertebrata</taxon>
        <taxon>Euteleostomi</taxon>
        <taxon>Actinopterygii</taxon>
        <taxon>Neopterygii</taxon>
        <taxon>Teleostei</taxon>
        <taxon>Ostariophysi</taxon>
        <taxon>Cypriniformes</taxon>
        <taxon>Cyprinidae</taxon>
        <taxon>Cyprininae</taxon>
        <taxon>Sinocyclocheilus</taxon>
    </lineage>
</organism>
<evidence type="ECO:0000256" key="1">
    <source>
        <dbReference type="ARBA" id="ARBA00002660"/>
    </source>
</evidence>
<keyword evidence="11" id="KW-0653">Protein transport</keyword>
<dbReference type="GO" id="GO:0006893">
    <property type="term" value="P:Golgi to plasma membrane transport"/>
    <property type="evidence" value="ECO:0007669"/>
    <property type="project" value="TreeGrafter"/>
</dbReference>
<evidence type="ECO:0000256" key="11">
    <source>
        <dbReference type="ARBA" id="ARBA00022927"/>
    </source>
</evidence>
<keyword evidence="10" id="KW-0597">Phosphoprotein</keyword>
<evidence type="ECO:0000256" key="10">
    <source>
        <dbReference type="ARBA" id="ARBA00022553"/>
    </source>
</evidence>
<dbReference type="GO" id="GO:0005886">
    <property type="term" value="C:plasma membrane"/>
    <property type="evidence" value="ECO:0007669"/>
    <property type="project" value="UniProtKB-SubCell"/>
</dbReference>
<name>A0A671Q374_9TELE</name>
<evidence type="ECO:0000256" key="14">
    <source>
        <dbReference type="ARBA" id="ARBA00061758"/>
    </source>
</evidence>
<dbReference type="InterPro" id="IPR028258">
    <property type="entry name" value="Sec3-PIP2_bind"/>
</dbReference>
<feature type="coiled-coil region" evidence="17">
    <location>
        <begin position="213"/>
        <end position="261"/>
    </location>
</feature>
<dbReference type="Pfam" id="PF15277">
    <property type="entry name" value="Sec3-PIP2_bind"/>
    <property type="match status" value="1"/>
</dbReference>
<evidence type="ECO:0000259" key="18">
    <source>
        <dbReference type="SMART" id="SM01313"/>
    </source>
</evidence>